<proteinExistence type="predicted"/>
<organism evidence="1 2">
    <name type="scientific">Caerostris extrusa</name>
    <name type="common">Bark spider</name>
    <name type="synonym">Caerostris bankana</name>
    <dbReference type="NCBI Taxonomy" id="172846"/>
    <lineage>
        <taxon>Eukaryota</taxon>
        <taxon>Metazoa</taxon>
        <taxon>Ecdysozoa</taxon>
        <taxon>Arthropoda</taxon>
        <taxon>Chelicerata</taxon>
        <taxon>Arachnida</taxon>
        <taxon>Araneae</taxon>
        <taxon>Araneomorphae</taxon>
        <taxon>Entelegynae</taxon>
        <taxon>Araneoidea</taxon>
        <taxon>Araneidae</taxon>
        <taxon>Caerostris</taxon>
    </lineage>
</organism>
<dbReference type="Proteomes" id="UP001054945">
    <property type="component" value="Unassembled WGS sequence"/>
</dbReference>
<accession>A0AAV4MKA4</accession>
<name>A0AAV4MKA4_CAEEX</name>
<sequence>MKNRKKGAHNFAGQNSPIFLTLKNKKWNRKNICRGLCPKLGRGIRLQLLLARKRFWERNDLKLYENKTIFPIFGPREIPALNLPERSYFPANNGNYLHQL</sequence>
<dbReference type="EMBL" id="BPLR01002301">
    <property type="protein sequence ID" value="GIX72303.1"/>
    <property type="molecule type" value="Genomic_DNA"/>
</dbReference>
<protein>
    <submittedName>
        <fullName evidence="1">Uncharacterized protein</fullName>
    </submittedName>
</protein>
<evidence type="ECO:0000313" key="2">
    <source>
        <dbReference type="Proteomes" id="UP001054945"/>
    </source>
</evidence>
<evidence type="ECO:0000313" key="1">
    <source>
        <dbReference type="EMBL" id="GIX72303.1"/>
    </source>
</evidence>
<keyword evidence="2" id="KW-1185">Reference proteome</keyword>
<dbReference type="AlphaFoldDB" id="A0AAV4MKA4"/>
<reference evidence="1 2" key="1">
    <citation type="submission" date="2021-06" db="EMBL/GenBank/DDBJ databases">
        <title>Caerostris extrusa draft genome.</title>
        <authorList>
            <person name="Kono N."/>
            <person name="Arakawa K."/>
        </authorList>
    </citation>
    <scope>NUCLEOTIDE SEQUENCE [LARGE SCALE GENOMIC DNA]</scope>
</reference>
<comment type="caution">
    <text evidence="1">The sequence shown here is derived from an EMBL/GenBank/DDBJ whole genome shotgun (WGS) entry which is preliminary data.</text>
</comment>
<gene>
    <name evidence="1" type="ORF">CEXT_744521</name>
</gene>